<proteinExistence type="predicted"/>
<gene>
    <name evidence="2" type="ORF">ATH50_1649</name>
</gene>
<dbReference type="RefSeq" id="WP_158601161.1">
    <property type="nucleotide sequence ID" value="NZ_REFS01000003.1"/>
</dbReference>
<accession>A0A3M0DFS4</accession>
<protein>
    <submittedName>
        <fullName evidence="2">Uncharacterized protein</fullName>
    </submittedName>
</protein>
<evidence type="ECO:0000313" key="3">
    <source>
        <dbReference type="Proteomes" id="UP000277326"/>
    </source>
</evidence>
<evidence type="ECO:0000313" key="2">
    <source>
        <dbReference type="EMBL" id="RMB18199.1"/>
    </source>
</evidence>
<sequence>MSVSSERILWALVIAAVPTAVAVALAPPNIYARIVVAVGALAASFPAAYLLAGLRA</sequence>
<dbReference type="EMBL" id="REFS01000003">
    <property type="protein sequence ID" value="RMB18199.1"/>
    <property type="molecule type" value="Genomic_DNA"/>
</dbReference>
<dbReference type="AlphaFoldDB" id="A0A3M0DFS4"/>
<feature type="transmembrane region" description="Helical" evidence="1">
    <location>
        <begin position="34"/>
        <end position="54"/>
    </location>
</feature>
<name>A0A3M0DFS4_9EURY</name>
<reference evidence="2 3" key="1">
    <citation type="journal article" date="2015" name="Stand. Genomic Sci.">
        <title>Genomic Encyclopedia of Bacterial and Archaeal Type Strains, Phase III: the genomes of soil and plant-associated and newly described type strains.</title>
        <authorList>
            <person name="Whitman W.B."/>
            <person name="Woyke T."/>
            <person name="Klenk H.P."/>
            <person name="Zhou Y."/>
            <person name="Lilburn T.G."/>
            <person name="Beck B.J."/>
            <person name="De Vos P."/>
            <person name="Vandamme P."/>
            <person name="Eisen J.A."/>
            <person name="Garrity G."/>
            <person name="Hugenholtz P."/>
            <person name="Kyrpides N.C."/>
        </authorList>
    </citation>
    <scope>NUCLEOTIDE SEQUENCE [LARGE SCALE GENOMIC DNA]</scope>
    <source>
        <strain evidence="2 3">CGMCC 1.10124</strain>
    </source>
</reference>
<comment type="caution">
    <text evidence="2">The sequence shown here is derived from an EMBL/GenBank/DDBJ whole genome shotgun (WGS) entry which is preliminary data.</text>
</comment>
<keyword evidence="1" id="KW-0812">Transmembrane</keyword>
<organism evidence="2 3">
    <name type="scientific">Haloplanus aerogenes</name>
    <dbReference type="NCBI Taxonomy" id="660522"/>
    <lineage>
        <taxon>Archaea</taxon>
        <taxon>Methanobacteriati</taxon>
        <taxon>Methanobacteriota</taxon>
        <taxon>Stenosarchaea group</taxon>
        <taxon>Halobacteria</taxon>
        <taxon>Halobacteriales</taxon>
        <taxon>Haloferacaceae</taxon>
        <taxon>Haloplanus</taxon>
    </lineage>
</organism>
<dbReference type="Proteomes" id="UP000277326">
    <property type="component" value="Unassembled WGS sequence"/>
</dbReference>
<evidence type="ECO:0000256" key="1">
    <source>
        <dbReference type="SAM" id="Phobius"/>
    </source>
</evidence>
<keyword evidence="1" id="KW-1133">Transmembrane helix</keyword>
<keyword evidence="1" id="KW-0472">Membrane</keyword>